<protein>
    <recommendedName>
        <fullName evidence="4">Integral membrane protein</fullName>
    </recommendedName>
</protein>
<keyword evidence="1" id="KW-1133">Transmembrane helix</keyword>
<dbReference type="EMBL" id="JALKFT010000007">
    <property type="protein sequence ID" value="MCK9876037.1"/>
    <property type="molecule type" value="Genomic_DNA"/>
</dbReference>
<comment type="caution">
    <text evidence="2">The sequence shown here is derived from an EMBL/GenBank/DDBJ whole genome shotgun (WGS) entry which is preliminary data.</text>
</comment>
<dbReference type="RefSeq" id="WP_248824393.1">
    <property type="nucleotide sequence ID" value="NZ_JALKFT010000007.1"/>
</dbReference>
<evidence type="ECO:0008006" key="4">
    <source>
        <dbReference type="Google" id="ProtNLM"/>
    </source>
</evidence>
<evidence type="ECO:0000313" key="3">
    <source>
        <dbReference type="Proteomes" id="UP001201873"/>
    </source>
</evidence>
<accession>A0ABT0JWW5</accession>
<proteinExistence type="predicted"/>
<feature type="transmembrane region" description="Helical" evidence="1">
    <location>
        <begin position="26"/>
        <end position="46"/>
    </location>
</feature>
<name>A0ABT0JWW5_9ACTN</name>
<sequence>MLTLCGALLAVGLVLAVLGIVASSGFVYASVIVVLVAWALLPLGALRRTPAP</sequence>
<reference evidence="2 3" key="1">
    <citation type="submission" date="2022-04" db="EMBL/GenBank/DDBJ databases">
        <title>Genome diversity in the genus Frankia.</title>
        <authorList>
            <person name="Carlos-Shanley C."/>
            <person name="Hahn D."/>
        </authorList>
    </citation>
    <scope>NUCLEOTIDE SEQUENCE [LARGE SCALE GENOMIC DNA]</scope>
    <source>
        <strain evidence="2 3">Ag45/Mut15</strain>
    </source>
</reference>
<gene>
    <name evidence="2" type="ORF">MXD59_09655</name>
</gene>
<evidence type="ECO:0000256" key="1">
    <source>
        <dbReference type="SAM" id="Phobius"/>
    </source>
</evidence>
<keyword evidence="1" id="KW-0812">Transmembrane</keyword>
<keyword evidence="1" id="KW-0472">Membrane</keyword>
<organism evidence="2 3">
    <name type="scientific">Frankia umida</name>
    <dbReference type="NCBI Taxonomy" id="573489"/>
    <lineage>
        <taxon>Bacteria</taxon>
        <taxon>Bacillati</taxon>
        <taxon>Actinomycetota</taxon>
        <taxon>Actinomycetes</taxon>
        <taxon>Frankiales</taxon>
        <taxon>Frankiaceae</taxon>
        <taxon>Frankia</taxon>
    </lineage>
</organism>
<keyword evidence="3" id="KW-1185">Reference proteome</keyword>
<evidence type="ECO:0000313" key="2">
    <source>
        <dbReference type="EMBL" id="MCK9876037.1"/>
    </source>
</evidence>
<dbReference type="Proteomes" id="UP001201873">
    <property type="component" value="Unassembled WGS sequence"/>
</dbReference>